<evidence type="ECO:0000313" key="2">
    <source>
        <dbReference type="Proteomes" id="UP000626554"/>
    </source>
</evidence>
<evidence type="ECO:0000313" key="1">
    <source>
        <dbReference type="EMBL" id="NVO84289.1"/>
    </source>
</evidence>
<sequence length="305" mass="33847">MKILPSHKISGQLLDVILEAQKELVLVSPYVDLSYSKQVSSALIAARNRGVSIAFYIRHESSNLKSKEQVENIGIIPRLVPNLHAKLYFNETTGIIASLNLLSSSIGNSIEIGGQLETPEELAQLRQFVAQFITPHEVGISTPQEKAKSTEPPAAPSALSWEERKFQEREFGAILADYLSANVDQNSYVEGNQVGVTIRAVGNTFSVKIESSLFTSIQLAIQGIVSSKEADRFAASSSKYYKLKDYSYLIQRGGRGVYDQVRAVRKVNLSAKSFDKLTFDEKKQMLTEISDFLLATQAFKADYRN</sequence>
<dbReference type="EMBL" id="JABKAV010000009">
    <property type="protein sequence ID" value="NVO84289.1"/>
    <property type="molecule type" value="Genomic_DNA"/>
</dbReference>
<reference evidence="1 2" key="1">
    <citation type="submission" date="2020-05" db="EMBL/GenBank/DDBJ databases">
        <title>Hymenobacter terrestris sp. nov. and Hymenobacter lapidiphilus sp. nov., isolated from regoliths in Antarctica.</title>
        <authorList>
            <person name="Sedlacek I."/>
            <person name="Pantucek R."/>
            <person name="Zeman M."/>
            <person name="Holochova P."/>
            <person name="Kralova S."/>
            <person name="Stankova E."/>
            <person name="Sedo O."/>
            <person name="Micenkova L."/>
            <person name="Svec P."/>
            <person name="Gupta V."/>
            <person name="Sood U."/>
            <person name="Korpole U.S."/>
            <person name="Lal R."/>
        </authorList>
    </citation>
    <scope>NUCLEOTIDE SEQUENCE [LARGE SCALE GENOMIC DNA]</scope>
    <source>
        <strain evidence="1 2">P5252</strain>
    </source>
</reference>
<dbReference type="Gene3D" id="3.30.870.10">
    <property type="entry name" value="Endonuclease Chain A"/>
    <property type="match status" value="1"/>
</dbReference>
<dbReference type="Proteomes" id="UP000626554">
    <property type="component" value="Unassembled WGS sequence"/>
</dbReference>
<dbReference type="RefSeq" id="WP_176898658.1">
    <property type="nucleotide sequence ID" value="NZ_JABKAV010000009.1"/>
</dbReference>
<organism evidence="1 2">
    <name type="scientific">Hymenobacter terrestris</name>
    <dbReference type="NCBI Taxonomy" id="2748310"/>
    <lineage>
        <taxon>Bacteria</taxon>
        <taxon>Pseudomonadati</taxon>
        <taxon>Bacteroidota</taxon>
        <taxon>Cytophagia</taxon>
        <taxon>Cytophagales</taxon>
        <taxon>Hymenobacteraceae</taxon>
        <taxon>Hymenobacter</taxon>
    </lineage>
</organism>
<accession>A0ABX2Q039</accession>
<name>A0ABX2Q039_9BACT</name>
<keyword evidence="2" id="KW-1185">Reference proteome</keyword>
<comment type="caution">
    <text evidence="1">The sequence shown here is derived from an EMBL/GenBank/DDBJ whole genome shotgun (WGS) entry which is preliminary data.</text>
</comment>
<protein>
    <recommendedName>
        <fullName evidence="3">Phospholipase D-like domain-containing protein</fullName>
    </recommendedName>
</protein>
<dbReference type="SUPFAM" id="SSF56024">
    <property type="entry name" value="Phospholipase D/nuclease"/>
    <property type="match status" value="1"/>
</dbReference>
<proteinExistence type="predicted"/>
<evidence type="ECO:0008006" key="3">
    <source>
        <dbReference type="Google" id="ProtNLM"/>
    </source>
</evidence>
<gene>
    <name evidence="1" type="ORF">HW556_05295</name>
</gene>